<evidence type="ECO:0000256" key="3">
    <source>
        <dbReference type="ARBA" id="ARBA00001947"/>
    </source>
</evidence>
<dbReference type="InterPro" id="IPR036460">
    <property type="entry name" value="Cu_amine_oxidase_C_sf"/>
</dbReference>
<comment type="cofactor">
    <cofactor evidence="14">
        <name>Cu cation</name>
        <dbReference type="ChEBI" id="CHEBI:23378"/>
    </cofactor>
    <text evidence="14">Contains 1 topaquinone per subunit.</text>
</comment>
<feature type="compositionally biased region" description="Polar residues" evidence="15">
    <location>
        <begin position="1"/>
        <end position="21"/>
    </location>
</feature>
<evidence type="ECO:0000256" key="12">
    <source>
        <dbReference type="PIRSR" id="PIRSR600269-50"/>
    </source>
</evidence>
<comment type="caution">
    <text evidence="18">The sequence shown here is derived from an EMBL/GenBank/DDBJ whole genome shotgun (WGS) entry which is preliminary data.</text>
</comment>
<evidence type="ECO:0000256" key="6">
    <source>
        <dbReference type="ARBA" id="ARBA00022723"/>
    </source>
</evidence>
<dbReference type="OMA" id="QDGNIEC"/>
<dbReference type="InParanoid" id="G7E3Z3"/>
<dbReference type="InterPro" id="IPR000269">
    <property type="entry name" value="Cu_amine_oxidase"/>
</dbReference>
<evidence type="ECO:0000256" key="5">
    <source>
        <dbReference type="ARBA" id="ARBA00011738"/>
    </source>
</evidence>
<gene>
    <name evidence="18" type="primary">Mo04231</name>
    <name evidence="18" type="ORF">E5Q_04231</name>
</gene>
<dbReference type="InterPro" id="IPR015802">
    <property type="entry name" value="Cu_amine_oxidase_N3"/>
</dbReference>
<name>G7E3Z3_MIXOS</name>
<dbReference type="Gene3D" id="3.10.450.40">
    <property type="match status" value="2"/>
</dbReference>
<keyword evidence="6 14" id="KW-0479">Metal-binding</keyword>
<dbReference type="PROSITE" id="PS01164">
    <property type="entry name" value="COPPER_AMINE_OXID_1"/>
    <property type="match status" value="1"/>
</dbReference>
<dbReference type="EC" id="1.4.3.-" evidence="14"/>
<evidence type="ECO:0000259" key="16">
    <source>
        <dbReference type="Pfam" id="PF01179"/>
    </source>
</evidence>
<feature type="active site" description="Schiff-base intermediate with substrate; via topaquinone" evidence="12">
    <location>
        <position position="463"/>
    </location>
</feature>
<evidence type="ECO:0000256" key="4">
    <source>
        <dbReference type="ARBA" id="ARBA00007983"/>
    </source>
</evidence>
<feature type="modified residue" description="2',4',5'-topaquinone" evidence="13">
    <location>
        <position position="463"/>
    </location>
</feature>
<feature type="domain" description="Copper amine oxidase N3-terminal" evidence="17">
    <location>
        <begin position="146"/>
        <end position="238"/>
    </location>
</feature>
<comment type="PTM">
    <text evidence="13 14">Topaquinone (TPQ) is generated by copper-dependent autoxidation of a specific tyrosyl residue.</text>
</comment>
<dbReference type="InterPro" id="IPR049947">
    <property type="entry name" value="Cu_Am_Ox_Cu-bd"/>
</dbReference>
<evidence type="ECO:0000256" key="10">
    <source>
        <dbReference type="ARBA" id="ARBA00023211"/>
    </source>
</evidence>
<dbReference type="RefSeq" id="XP_014570644.1">
    <property type="nucleotide sequence ID" value="XM_014715158.1"/>
</dbReference>
<feature type="active site" description="Proton acceptor" evidence="12">
    <location>
        <position position="378"/>
    </location>
</feature>
<evidence type="ECO:0000256" key="7">
    <source>
        <dbReference type="ARBA" id="ARBA00022772"/>
    </source>
</evidence>
<comment type="cofactor">
    <cofactor evidence="3">
        <name>Zn(2+)</name>
        <dbReference type="ChEBI" id="CHEBI:29105"/>
    </cofactor>
</comment>
<dbReference type="FunFam" id="2.70.98.20:FF:000006">
    <property type="entry name" value="Amine oxidase"/>
    <property type="match status" value="1"/>
</dbReference>
<keyword evidence="7 12" id="KW-0801">TPQ</keyword>
<comment type="subunit">
    <text evidence="5">Homodimer.</text>
</comment>
<evidence type="ECO:0000256" key="9">
    <source>
        <dbReference type="ARBA" id="ARBA00023008"/>
    </source>
</evidence>
<dbReference type="InterPro" id="IPR016182">
    <property type="entry name" value="Cu_amine_oxidase_N-reg"/>
</dbReference>
<dbReference type="HOGENOM" id="CLU_011500_3_2_1"/>
<dbReference type="Pfam" id="PF01179">
    <property type="entry name" value="Cu_amine_oxid"/>
    <property type="match status" value="1"/>
</dbReference>
<dbReference type="SUPFAM" id="SSF54416">
    <property type="entry name" value="Amine oxidase N-terminal region"/>
    <property type="match status" value="2"/>
</dbReference>
<evidence type="ECO:0000256" key="11">
    <source>
        <dbReference type="ARBA" id="ARBA00048032"/>
    </source>
</evidence>
<dbReference type="GO" id="GO:0009308">
    <property type="term" value="P:amine metabolic process"/>
    <property type="evidence" value="ECO:0007669"/>
    <property type="project" value="UniProtKB-UniRule"/>
</dbReference>
<dbReference type="FunCoup" id="G7E3Z3">
    <property type="interactions" value="43"/>
</dbReference>
<dbReference type="Proteomes" id="UP000009131">
    <property type="component" value="Unassembled WGS sequence"/>
</dbReference>
<organism evidence="18 19">
    <name type="scientific">Mixia osmundae (strain CBS 9802 / IAM 14324 / JCM 22182 / KY 12970)</name>
    <dbReference type="NCBI Taxonomy" id="764103"/>
    <lineage>
        <taxon>Eukaryota</taxon>
        <taxon>Fungi</taxon>
        <taxon>Dikarya</taxon>
        <taxon>Basidiomycota</taxon>
        <taxon>Pucciniomycotina</taxon>
        <taxon>Mixiomycetes</taxon>
        <taxon>Mixiales</taxon>
        <taxon>Mixiaceae</taxon>
        <taxon>Mixia</taxon>
    </lineage>
</organism>
<sequence length="753" mass="82904">MANDGTTNTTAAVSVNGTKQLNGKPKASRHPLDPLTGAEISATSKAVLKYLVEHVAGPKAFKIVYVTLHEPQDKIALLRYLGIPTCPEEVTPGGFKPDKSVSLARCAETCIINAASGLSYVVRSTLDESLKVTIDDFEQLEEHEQPAITVEELFECETVIRADPKVQQLCRDVGFEPDQLFVDGWAIGITTRFEGIRLQQGFCYFRVRDEGNFYAHPADFVPVIDSNAMKVIHIDFPTQSTSQHPISSAGTTAPPSLDQDALKAAGRDRIAPPMQPFDYLPGPLLADKQSGFKYRDDIKPLHVVQPEGVSFKIDGHHVSWQKWDFHIGFNWREGVTLNTVTYNDDGTIRPLYRSISIADMVVPYGEPAWPAPRKCAFDSSEYGMGTVANSLSLGCDCLGTIQYLDTVCSDHAGNPVTIKNAVCIHEEDAGLLWKHSDLRPGGKAHATRARKLVVSFVCTVANYEYSFGYELLQDGTLTLVTKLTGMLNIYVLAEGEKAGAHGVEVAPRLNAHHHQHLFSLRIDPMIDGIRNSVVETDIVPMKAKTGSKENYFGNGWTSEKTLLKTTKEGVRDADFSKSRSWSMIQPGKTHYSSKQPVGWKIMCKDIVPLLAQPDSLVATRAPFAKHSLWVTPNKPDRQWPAGKWATQSMVTPKDTVQAWVEGDQKIDDEDILIWLTFGTSHIARPEDFPVMPVEHLSVTLKPVGFFNVNPALDVPSTIDAKSRLHEHGSTDQLTAAQDSSNGHAVHVDNACCA</sequence>
<evidence type="ECO:0000256" key="13">
    <source>
        <dbReference type="PIRSR" id="PIRSR600269-51"/>
    </source>
</evidence>
<evidence type="ECO:0000256" key="15">
    <source>
        <dbReference type="SAM" id="MobiDB-lite"/>
    </source>
</evidence>
<dbReference type="GO" id="GO:0005507">
    <property type="term" value="F:copper ion binding"/>
    <property type="evidence" value="ECO:0007669"/>
    <property type="project" value="InterPro"/>
</dbReference>
<protein>
    <recommendedName>
        <fullName evidence="14">Amine oxidase</fullName>
        <ecNumber evidence="14">1.4.3.-</ecNumber>
    </recommendedName>
</protein>
<feature type="domain" description="Copper amine oxidase catalytic" evidence="16">
    <location>
        <begin position="301"/>
        <end position="712"/>
    </location>
</feature>
<dbReference type="PANTHER" id="PTHR10638:SF86">
    <property type="entry name" value="COPPER AMINE OXIDASE 1-RELATED"/>
    <property type="match status" value="1"/>
</dbReference>
<reference evidence="18 19" key="1">
    <citation type="journal article" date="2011" name="J. Gen. Appl. Microbiol.">
        <title>Draft genome sequencing of the enigmatic basidiomycete Mixia osmundae.</title>
        <authorList>
            <person name="Nishida H."/>
            <person name="Nagatsuka Y."/>
            <person name="Sugiyama J."/>
        </authorList>
    </citation>
    <scope>NUCLEOTIDE SEQUENCE [LARGE SCALE GENOMIC DNA]</scope>
    <source>
        <strain evidence="19">CBS 9802 / IAM 14324 / JCM 22182 / KY 12970</strain>
    </source>
</reference>
<dbReference type="EMBL" id="BABT02000126">
    <property type="protein sequence ID" value="GAA97553.1"/>
    <property type="molecule type" value="Genomic_DNA"/>
</dbReference>
<evidence type="ECO:0000259" key="17">
    <source>
        <dbReference type="Pfam" id="PF02728"/>
    </source>
</evidence>
<evidence type="ECO:0000313" key="19">
    <source>
        <dbReference type="Proteomes" id="UP000009131"/>
    </source>
</evidence>
<comment type="similarity">
    <text evidence="4 14">Belongs to the copper/topaquinone oxidase family.</text>
</comment>
<comment type="cofactor">
    <cofactor evidence="2">
        <name>Mn(2+)</name>
        <dbReference type="ChEBI" id="CHEBI:29035"/>
    </cofactor>
</comment>
<proteinExistence type="inferred from homology"/>
<keyword evidence="19" id="KW-1185">Reference proteome</keyword>
<dbReference type="InterPro" id="IPR015798">
    <property type="entry name" value="Cu_amine_oxidase_C"/>
</dbReference>
<feature type="region of interest" description="Disordered" evidence="15">
    <location>
        <begin position="1"/>
        <end position="35"/>
    </location>
</feature>
<evidence type="ECO:0000313" key="18">
    <source>
        <dbReference type="EMBL" id="GAA97553.1"/>
    </source>
</evidence>
<dbReference type="PANTHER" id="PTHR10638">
    <property type="entry name" value="COPPER AMINE OXIDASE"/>
    <property type="match status" value="1"/>
</dbReference>
<evidence type="ECO:0000256" key="8">
    <source>
        <dbReference type="ARBA" id="ARBA00023002"/>
    </source>
</evidence>
<dbReference type="PROSITE" id="PS01165">
    <property type="entry name" value="COPPER_AMINE_OXID_2"/>
    <property type="match status" value="1"/>
</dbReference>
<dbReference type="InterPro" id="IPR049948">
    <property type="entry name" value="Cu_Am_ox_TPQ-bd"/>
</dbReference>
<keyword evidence="9 14" id="KW-0186">Copper</keyword>
<dbReference type="SUPFAM" id="SSF49998">
    <property type="entry name" value="Amine oxidase catalytic domain"/>
    <property type="match status" value="1"/>
</dbReference>
<accession>G7E3Z3</accession>
<dbReference type="Pfam" id="PF02728">
    <property type="entry name" value="Cu_amine_oxidN3"/>
    <property type="match status" value="1"/>
</dbReference>
<dbReference type="Gene3D" id="2.70.98.20">
    <property type="entry name" value="Copper amine oxidase, catalytic domain"/>
    <property type="match status" value="1"/>
</dbReference>
<evidence type="ECO:0000256" key="1">
    <source>
        <dbReference type="ARBA" id="ARBA00001935"/>
    </source>
</evidence>
<reference evidence="18 19" key="2">
    <citation type="journal article" date="2012" name="Open Biol.">
        <title>Characteristics of nucleosomes and linker DNA regions on the genome of the basidiomycete Mixia osmundae revealed by mono- and dinucleosome mapping.</title>
        <authorList>
            <person name="Nishida H."/>
            <person name="Kondo S."/>
            <person name="Matsumoto T."/>
            <person name="Suzuki Y."/>
            <person name="Yoshikawa H."/>
            <person name="Taylor T.D."/>
            <person name="Sugiyama J."/>
        </authorList>
    </citation>
    <scope>NUCLEOTIDE SEQUENCE [LARGE SCALE GENOMIC DNA]</scope>
    <source>
        <strain evidence="19">CBS 9802 / IAM 14324 / JCM 22182 / KY 12970</strain>
    </source>
</reference>
<dbReference type="STRING" id="764103.G7E3Z3"/>
<evidence type="ECO:0000256" key="14">
    <source>
        <dbReference type="RuleBase" id="RU000672"/>
    </source>
</evidence>
<keyword evidence="8 14" id="KW-0560">Oxidoreductase</keyword>
<evidence type="ECO:0000256" key="2">
    <source>
        <dbReference type="ARBA" id="ARBA00001936"/>
    </source>
</evidence>
<dbReference type="GO" id="GO:0008131">
    <property type="term" value="F:primary methylamine oxidase activity"/>
    <property type="evidence" value="ECO:0007669"/>
    <property type="project" value="UniProtKB-EC"/>
</dbReference>
<dbReference type="AlphaFoldDB" id="G7E3Z3"/>
<dbReference type="eggNOG" id="KOG1186">
    <property type="taxonomic scope" value="Eukaryota"/>
</dbReference>
<comment type="catalytic activity">
    <reaction evidence="11">
        <text>a primary methyl amine + O2 + H2O = an aldehyde + H2O2 + NH4(+)</text>
        <dbReference type="Rhea" id="RHEA:16153"/>
        <dbReference type="ChEBI" id="CHEBI:15377"/>
        <dbReference type="ChEBI" id="CHEBI:15379"/>
        <dbReference type="ChEBI" id="CHEBI:16240"/>
        <dbReference type="ChEBI" id="CHEBI:17478"/>
        <dbReference type="ChEBI" id="CHEBI:28938"/>
        <dbReference type="ChEBI" id="CHEBI:228804"/>
        <dbReference type="EC" id="1.4.3.21"/>
    </reaction>
</comment>
<dbReference type="GO" id="GO:0048038">
    <property type="term" value="F:quinone binding"/>
    <property type="evidence" value="ECO:0007669"/>
    <property type="project" value="InterPro"/>
</dbReference>
<dbReference type="OrthoDB" id="5379943at2759"/>
<keyword evidence="10" id="KW-0464">Manganese</keyword>
<comment type="cofactor">
    <cofactor evidence="1">
        <name>Cu cation</name>
        <dbReference type="ChEBI" id="CHEBI:23378"/>
    </cofactor>
</comment>